<organism evidence="3 4">
    <name type="scientific">Terrilactibacillus laevilacticus</name>
    <dbReference type="NCBI Taxonomy" id="1380157"/>
    <lineage>
        <taxon>Bacteria</taxon>
        <taxon>Bacillati</taxon>
        <taxon>Bacillota</taxon>
        <taxon>Bacilli</taxon>
        <taxon>Bacillales</taxon>
        <taxon>Bacillaceae</taxon>
        <taxon>Terrilactibacillus</taxon>
    </lineage>
</organism>
<keyword evidence="1" id="KW-0812">Transmembrane</keyword>
<accession>A0ABW5PUA4</accession>
<dbReference type="EMBL" id="JBHUMR010000015">
    <property type="protein sequence ID" value="MFD2618448.1"/>
    <property type="molecule type" value="Genomic_DNA"/>
</dbReference>
<evidence type="ECO:0000256" key="1">
    <source>
        <dbReference type="SAM" id="Phobius"/>
    </source>
</evidence>
<dbReference type="Proteomes" id="UP001597458">
    <property type="component" value="Unassembled WGS sequence"/>
</dbReference>
<evidence type="ECO:0000313" key="4">
    <source>
        <dbReference type="Proteomes" id="UP001597458"/>
    </source>
</evidence>
<evidence type="ECO:0000313" key="3">
    <source>
        <dbReference type="EMBL" id="MFD2618448.1"/>
    </source>
</evidence>
<evidence type="ECO:0000259" key="2">
    <source>
        <dbReference type="Pfam" id="PF13349"/>
    </source>
</evidence>
<dbReference type="Pfam" id="PF13349">
    <property type="entry name" value="DUF4097"/>
    <property type="match status" value="1"/>
</dbReference>
<keyword evidence="1" id="KW-0472">Membrane</keyword>
<feature type="transmembrane region" description="Helical" evidence="1">
    <location>
        <begin position="6"/>
        <end position="29"/>
    </location>
</feature>
<proteinExistence type="predicted"/>
<name>A0ABW5PUA4_9BACI</name>
<keyword evidence="1" id="KW-1133">Transmembrane helix</keyword>
<feature type="domain" description="DUF4097" evidence="2">
    <location>
        <begin position="45"/>
        <end position="292"/>
    </location>
</feature>
<dbReference type="Gene3D" id="2.160.20.120">
    <property type="match status" value="1"/>
</dbReference>
<protein>
    <submittedName>
        <fullName evidence="3">DUF4097 family beta strand repeat-containing protein</fullName>
    </submittedName>
</protein>
<sequence length="293" mass="32104">MKKLIYISIVCIVIGLIGFGISFKVFGLSGANSIYKQKKIDGQTINQISIESNSVDVHLLPTSGHEITATVSGKMNKNYLKNVVFEMKKEGDTAKILIKQKEFFVINFGFNHATLNIKVPKRIYNKLSLHSSSGDIKLDNMRAQELELIESSGDCLINQSDILEKAYLKASSGDLMISKSQAKHFRVISSSGDVVMNNTKGSIESESTSGDIALKNHTITGNVITRASSGDVTMIFHNPESLALNYRGSSGDGVSAIQKMNYQEKSEHRIIGKTGGGKYLVHVRTSSGDFYIK</sequence>
<reference evidence="4" key="1">
    <citation type="journal article" date="2019" name="Int. J. Syst. Evol. Microbiol.">
        <title>The Global Catalogue of Microorganisms (GCM) 10K type strain sequencing project: providing services to taxonomists for standard genome sequencing and annotation.</title>
        <authorList>
            <consortium name="The Broad Institute Genomics Platform"/>
            <consortium name="The Broad Institute Genome Sequencing Center for Infectious Disease"/>
            <person name="Wu L."/>
            <person name="Ma J."/>
        </authorList>
    </citation>
    <scope>NUCLEOTIDE SEQUENCE [LARGE SCALE GENOMIC DNA]</scope>
    <source>
        <strain evidence="4">TISTR 2241</strain>
    </source>
</reference>
<comment type="caution">
    <text evidence="3">The sequence shown here is derived from an EMBL/GenBank/DDBJ whole genome shotgun (WGS) entry which is preliminary data.</text>
</comment>
<keyword evidence="4" id="KW-1185">Reference proteome</keyword>
<dbReference type="InterPro" id="IPR025164">
    <property type="entry name" value="Toastrack_DUF4097"/>
</dbReference>
<gene>
    <name evidence="3" type="ORF">ACFSTF_14155</name>
</gene>